<sequence>MRPRRRVSSVACMNTQPQRFGIIVVPEHVEGHDPATLAEDVIRSAVVDATGELGASGFPRYVGDGVEVDIDPETRAVEALLVDGAELSLGLVARVVDAEEA</sequence>
<keyword evidence="2" id="KW-1185">Reference proteome</keyword>
<dbReference type="Proteomes" id="UP000002805">
    <property type="component" value="Chromosome"/>
</dbReference>
<accession>B5H886</accession>
<name>B5H886_STRE2</name>
<dbReference type="AlphaFoldDB" id="B5H886"/>
<protein>
    <submittedName>
        <fullName evidence="1">Uncharacterized protein</fullName>
    </submittedName>
</protein>
<dbReference type="HOGENOM" id="CLU_183843_0_0_11"/>
<gene>
    <name evidence="1" type="ORF">SSDG_01396</name>
</gene>
<reference evidence="2" key="2">
    <citation type="submission" date="2009-10" db="EMBL/GenBank/DDBJ databases">
        <title>The genome sequence of Streptomyces pristinaespiralis strain ATCC 25486.</title>
        <authorList>
            <consortium name="The Broad Institute Genome Sequencing Platform"/>
            <consortium name="Broad Institute Microbial Sequencing Center"/>
            <person name="Fischbach M."/>
            <person name="Godfrey P."/>
            <person name="Ward D."/>
            <person name="Young S."/>
            <person name="Zeng Q."/>
            <person name="Koehrsen M."/>
            <person name="Alvarado L."/>
            <person name="Berlin A.M."/>
            <person name="Bochicchio J."/>
            <person name="Borenstein D."/>
            <person name="Chapman S.B."/>
            <person name="Chen Z."/>
            <person name="Engels R."/>
            <person name="Freedman E."/>
            <person name="Gellesch M."/>
            <person name="Goldberg J."/>
            <person name="Griggs A."/>
            <person name="Gujja S."/>
            <person name="Heilman E.R."/>
            <person name="Heiman D.I."/>
            <person name="Hepburn T.A."/>
            <person name="Howarth C."/>
            <person name="Jen D."/>
            <person name="Larson L."/>
            <person name="Lewis B."/>
            <person name="Mehta T."/>
            <person name="Park D."/>
            <person name="Pearson M."/>
            <person name="Richards J."/>
            <person name="Roberts A."/>
            <person name="Saif S."/>
            <person name="Shea T.D."/>
            <person name="Shenoy N."/>
            <person name="Sisk P."/>
            <person name="Stolte C."/>
            <person name="Sykes S.N."/>
            <person name="Thomson T."/>
            <person name="Walk T."/>
            <person name="White J."/>
            <person name="Yandava C."/>
            <person name="Straight P."/>
            <person name="Clardy J."/>
            <person name="Hung D."/>
            <person name="Kolter R."/>
            <person name="Mekalanos J."/>
            <person name="Walker S."/>
            <person name="Walsh C.T."/>
            <person name="Wieland-Brown L.C."/>
            <person name="Haas B."/>
            <person name="Nusbaum C."/>
            <person name="Birren B."/>
        </authorList>
    </citation>
    <scope>NUCLEOTIDE SEQUENCE [LARGE SCALE GENOMIC DNA]</scope>
    <source>
        <strain evidence="2">ATCC 25486 / DSM 40338 / CBS 914.69 / JCM 4507 / NBRC 13074 / NRRL 2958 / 5647</strain>
    </source>
</reference>
<proteinExistence type="predicted"/>
<dbReference type="EMBL" id="CM000950">
    <property type="protein sequence ID" value="EDY63077.1"/>
    <property type="molecule type" value="Genomic_DNA"/>
</dbReference>
<reference evidence="2" key="1">
    <citation type="submission" date="2008-02" db="EMBL/GenBank/DDBJ databases">
        <authorList>
            <consortium name="The Broad Institute Genome Sequencing Platform"/>
            <person name="Fischbach M."/>
            <person name="Ward D."/>
            <person name="Young S."/>
            <person name="Jaffe D."/>
            <person name="Gnerre S."/>
            <person name="Berlin A."/>
            <person name="Heiman D."/>
            <person name="Hepburn T."/>
            <person name="Sykes S."/>
            <person name="Alvarado L."/>
            <person name="Kodira C.D."/>
            <person name="Straight P."/>
            <person name="Clardy J."/>
            <person name="Hung D."/>
            <person name="Kolter R."/>
            <person name="Mekalanos J."/>
            <person name="Walker S."/>
            <person name="Walsh C.T."/>
            <person name="Lander E."/>
            <person name="Galagan J."/>
            <person name="Nusbaum C."/>
            <person name="Birren B."/>
        </authorList>
    </citation>
    <scope>NUCLEOTIDE SEQUENCE [LARGE SCALE GENOMIC DNA]</scope>
    <source>
        <strain evidence="2">ATCC 25486 / DSM 40338 / CBS 914.69 / JCM 4507 / NBRC 13074 / NRRL 2958 / 5647</strain>
    </source>
</reference>
<evidence type="ECO:0000313" key="1">
    <source>
        <dbReference type="EMBL" id="EDY63077.1"/>
    </source>
</evidence>
<dbReference type="eggNOG" id="ENOG502ZIJ6">
    <property type="taxonomic scope" value="Bacteria"/>
</dbReference>
<organism evidence="1 2">
    <name type="scientific">Streptomyces pristinaespiralis (strain ATCC 25486 / DSM 40338 / CBS 914.69 / JCM 4507 / KCC S-0507 / NBRC 13074 / NRRL 2958 / 5647)</name>
    <dbReference type="NCBI Taxonomy" id="457429"/>
    <lineage>
        <taxon>Bacteria</taxon>
        <taxon>Bacillati</taxon>
        <taxon>Actinomycetota</taxon>
        <taxon>Actinomycetes</taxon>
        <taxon>Kitasatosporales</taxon>
        <taxon>Streptomycetaceae</taxon>
        <taxon>Streptomyces</taxon>
    </lineage>
</organism>
<evidence type="ECO:0000313" key="2">
    <source>
        <dbReference type="Proteomes" id="UP000002805"/>
    </source>
</evidence>